<sequence length="667" mass="73872">MERVGSIRLVVRSSAPLRGLQLVEDRLRECNETGLVDVAGAGVFGETDHRAGAAAYGFADGVVDGDGPSSVFYRESVTVTEADGLTTARFRSDSAEFELSGTEVHHLEDWGILAVYGRADAGWERFLHRGLSCHADIAKALFSLTGAFSVVYVSFLTSTVYVIKDELGLKSLLFSSDGGCITVADLAVPPHKTWHEVPPEFMIAIRSEISVIARPETRLQRLCRQTKVGYQDVTIAEVNRSIEQVRDSITRAVTELCESRTLRDRVTVLFSGGLDSALLAAMVAEHVKGIEFIELINVAFKPEVAPDRITAMCTYEDLVRVYPGVQFRLVLVDVDTEEYVKAEPHLYSRILPNNTHMDLNIAAALHYAVALRGQVLSPKVIDTNEWKQIKGNTSLMKGVTLRVTISKSPVTRETEQEHHVDRETNTEGWRRVVNESKDSVEALDGKGPLVSGESDGAEVLWERLSGVMSENIADNSGPEYVSHSREVLIGSGADELFGGYGRHAVAHNADQVSFPPEANKDIRRLWKRNLGRDDRVVNAQGLTALYPFLHPHVTQALTELKINAATVVNALDCPEWFKALGVHRSLQYERLRNCEFLGHRNRGVAVHVNKWILREIALRMGLSHCVHFKKRAIQFGTRSAKTFNRLRGMSNRVASDKGAAVIRDSDV</sequence>
<gene>
    <name evidence="4" type="ORF">BcabD6B2_54120</name>
</gene>
<dbReference type="GO" id="GO:0006529">
    <property type="term" value="P:asparagine biosynthetic process"/>
    <property type="evidence" value="ECO:0007669"/>
    <property type="project" value="UniProtKB-KW"/>
</dbReference>
<dbReference type="InterPro" id="IPR014729">
    <property type="entry name" value="Rossmann-like_a/b/a_fold"/>
</dbReference>
<dbReference type="PANTHER" id="PTHR45937">
    <property type="entry name" value="ASPARAGINE SYNTHETASE DOMAIN-CONTAINING PROTEIN 1"/>
    <property type="match status" value="1"/>
</dbReference>
<evidence type="ECO:0000256" key="3">
    <source>
        <dbReference type="ARBA" id="ARBA00022962"/>
    </source>
</evidence>
<dbReference type="PANTHER" id="PTHR45937:SF1">
    <property type="entry name" value="ASPARAGINE SYNTHETASE DOMAIN-CONTAINING PROTEIN 1"/>
    <property type="match status" value="1"/>
</dbReference>
<evidence type="ECO:0000313" key="5">
    <source>
        <dbReference type="Proteomes" id="UP001497744"/>
    </source>
</evidence>
<evidence type="ECO:0000313" key="4">
    <source>
        <dbReference type="EMBL" id="GIX65976.1"/>
    </source>
</evidence>
<dbReference type="RefSeq" id="XP_067718045.1">
    <property type="nucleotide sequence ID" value="XM_067861944.1"/>
</dbReference>
<dbReference type="Gene3D" id="3.40.50.620">
    <property type="entry name" value="HUPs"/>
    <property type="match status" value="1"/>
</dbReference>
<dbReference type="AlphaFoldDB" id="A0AAV4M1L0"/>
<evidence type="ECO:0000256" key="2">
    <source>
        <dbReference type="ARBA" id="ARBA00022888"/>
    </source>
</evidence>
<dbReference type="EMBL" id="BPLF01000006">
    <property type="protein sequence ID" value="GIX65976.1"/>
    <property type="molecule type" value="Genomic_DNA"/>
</dbReference>
<proteinExistence type="predicted"/>
<reference evidence="4 5" key="1">
    <citation type="submission" date="2021-06" db="EMBL/GenBank/DDBJ databases">
        <title>Genome sequence of Babesia caballi.</title>
        <authorList>
            <person name="Yamagishi J."/>
            <person name="Kidaka T."/>
            <person name="Ochi A."/>
        </authorList>
    </citation>
    <scope>NUCLEOTIDE SEQUENCE [LARGE SCALE GENOMIC DNA]</scope>
    <source>
        <strain evidence="4">USDA-D6B2</strain>
    </source>
</reference>
<dbReference type="GeneID" id="94197457"/>
<evidence type="ECO:0000256" key="1">
    <source>
        <dbReference type="ARBA" id="ARBA00022605"/>
    </source>
</evidence>
<keyword evidence="3" id="KW-0315">Glutamine amidotransferase</keyword>
<dbReference type="CDD" id="cd01991">
    <property type="entry name" value="Asn_synthase_B_C"/>
    <property type="match status" value="1"/>
</dbReference>
<keyword evidence="2" id="KW-0061">Asparagine biosynthesis</keyword>
<dbReference type="GO" id="GO:0004066">
    <property type="term" value="F:asparagine synthase (glutamine-hydrolyzing) activity"/>
    <property type="evidence" value="ECO:0007669"/>
    <property type="project" value="InterPro"/>
</dbReference>
<dbReference type="Proteomes" id="UP001497744">
    <property type="component" value="Unassembled WGS sequence"/>
</dbReference>
<accession>A0AAV4M1L0</accession>
<comment type="caution">
    <text evidence="4">The sequence shown here is derived from an EMBL/GenBank/DDBJ whole genome shotgun (WGS) entry which is preliminary data.</text>
</comment>
<dbReference type="InterPro" id="IPR001962">
    <property type="entry name" value="Asn_synthase"/>
</dbReference>
<organism evidence="4 5">
    <name type="scientific">Babesia caballi</name>
    <dbReference type="NCBI Taxonomy" id="5871"/>
    <lineage>
        <taxon>Eukaryota</taxon>
        <taxon>Sar</taxon>
        <taxon>Alveolata</taxon>
        <taxon>Apicomplexa</taxon>
        <taxon>Aconoidasida</taxon>
        <taxon>Piroplasmida</taxon>
        <taxon>Babesiidae</taxon>
        <taxon>Babesia</taxon>
    </lineage>
</organism>
<keyword evidence="1" id="KW-0028">Amino-acid biosynthesis</keyword>
<name>A0AAV4M1L0_BABCB</name>
<keyword evidence="5" id="KW-1185">Reference proteome</keyword>
<protein>
    <submittedName>
        <fullName evidence="4">Asparagine synthase, putative</fullName>
    </submittedName>
</protein>
<dbReference type="InterPro" id="IPR051857">
    <property type="entry name" value="Asn_synthetase_domain"/>
</dbReference>
<dbReference type="SUPFAM" id="SSF52402">
    <property type="entry name" value="Adenine nucleotide alpha hydrolases-like"/>
    <property type="match status" value="1"/>
</dbReference>